<dbReference type="Proteomes" id="UP000321046">
    <property type="component" value="Unassembled WGS sequence"/>
</dbReference>
<accession>A0A5C6XD29</accession>
<dbReference type="EMBL" id="VOSL01000051">
    <property type="protein sequence ID" value="TXD35296.1"/>
    <property type="molecule type" value="Genomic_DNA"/>
</dbReference>
<evidence type="ECO:0000313" key="3">
    <source>
        <dbReference type="Proteomes" id="UP000321046"/>
    </source>
</evidence>
<comment type="caution">
    <text evidence="2">The sequence shown here is derived from an EMBL/GenBank/DDBJ whole genome shotgun (WGS) entry which is preliminary data.</text>
</comment>
<dbReference type="RefSeq" id="WP_146974641.1">
    <property type="nucleotide sequence ID" value="NZ_VOSL01000051.1"/>
</dbReference>
<proteinExistence type="predicted"/>
<feature type="signal peptide" evidence="1">
    <location>
        <begin position="1"/>
        <end position="22"/>
    </location>
</feature>
<dbReference type="OrthoDB" id="9869046at2"/>
<feature type="chain" id="PRO_5022820706" evidence="1">
    <location>
        <begin position="23"/>
        <end position="109"/>
    </location>
</feature>
<keyword evidence="1" id="KW-0732">Signal</keyword>
<dbReference type="AlphaFoldDB" id="A0A5C6XD29"/>
<sequence length="109" mass="11525">MNRCAFVWMTVLLVLTCLPGCAPTSFMGSAYVEGGAAACENKCSLQGLEFAGMVYLGEYTDGCICARPGYEAQAREAAGSVASGAVGVIMQMRRAQEQNQQAAQRAVLF</sequence>
<reference evidence="2 3" key="1">
    <citation type="submission" date="2019-08" db="EMBL/GenBank/DDBJ databases">
        <title>Bradymonadales sp. TMQ2.</title>
        <authorList>
            <person name="Liang Q."/>
        </authorList>
    </citation>
    <scope>NUCLEOTIDE SEQUENCE [LARGE SCALE GENOMIC DNA]</scope>
    <source>
        <strain evidence="2 3">TMQ2</strain>
    </source>
</reference>
<evidence type="ECO:0000256" key="1">
    <source>
        <dbReference type="SAM" id="SignalP"/>
    </source>
</evidence>
<gene>
    <name evidence="2" type="ORF">FRC96_11515</name>
</gene>
<name>A0A5C6XD29_9DELT</name>
<protein>
    <submittedName>
        <fullName evidence="2">Uncharacterized protein</fullName>
    </submittedName>
</protein>
<evidence type="ECO:0000313" key="2">
    <source>
        <dbReference type="EMBL" id="TXD35296.1"/>
    </source>
</evidence>
<organism evidence="2 3">
    <name type="scientific">Lujinxingia vulgaris</name>
    <dbReference type="NCBI Taxonomy" id="2600176"/>
    <lineage>
        <taxon>Bacteria</taxon>
        <taxon>Deltaproteobacteria</taxon>
        <taxon>Bradymonadales</taxon>
        <taxon>Lujinxingiaceae</taxon>
        <taxon>Lujinxingia</taxon>
    </lineage>
</organism>